<dbReference type="Proteomes" id="UP000196027">
    <property type="component" value="Chromosome"/>
</dbReference>
<dbReference type="NCBIfam" id="TIGR03592">
    <property type="entry name" value="yidC_oxa1_cterm"/>
    <property type="match status" value="1"/>
</dbReference>
<dbReference type="GO" id="GO:0032977">
    <property type="term" value="F:membrane insertase activity"/>
    <property type="evidence" value="ECO:0007669"/>
    <property type="project" value="InterPro"/>
</dbReference>
<dbReference type="InterPro" id="IPR047196">
    <property type="entry name" value="YidC_ALB_C"/>
</dbReference>
<evidence type="ECO:0000256" key="8">
    <source>
        <dbReference type="ARBA" id="ARBA00022989"/>
    </source>
</evidence>
<evidence type="ECO:0000256" key="14">
    <source>
        <dbReference type="SAM" id="MobiDB-lite"/>
    </source>
</evidence>
<feature type="transmembrane region" description="Helical" evidence="13">
    <location>
        <begin position="513"/>
        <end position="538"/>
    </location>
</feature>
<dbReference type="OrthoDB" id="9780552at2"/>
<evidence type="ECO:0000256" key="3">
    <source>
        <dbReference type="ARBA" id="ARBA00015325"/>
    </source>
</evidence>
<keyword evidence="5 13" id="KW-1003">Cell membrane</keyword>
<feature type="transmembrane region" description="Helical" evidence="13">
    <location>
        <begin position="484"/>
        <end position="501"/>
    </location>
</feature>
<evidence type="ECO:0000256" key="9">
    <source>
        <dbReference type="ARBA" id="ARBA00023136"/>
    </source>
</evidence>
<dbReference type="GO" id="GO:0051205">
    <property type="term" value="P:protein insertion into membrane"/>
    <property type="evidence" value="ECO:0007669"/>
    <property type="project" value="TreeGrafter"/>
</dbReference>
<dbReference type="KEGG" id="ome:OLMES_5631"/>
<keyword evidence="7 13" id="KW-0653">Protein transport</keyword>
<feature type="transmembrane region" description="Helical" evidence="13">
    <location>
        <begin position="374"/>
        <end position="394"/>
    </location>
</feature>
<dbReference type="InterPro" id="IPR028053">
    <property type="entry name" value="Membr_insert_YidC_N"/>
</dbReference>
<dbReference type="Pfam" id="PF02096">
    <property type="entry name" value="60KD_IMP"/>
    <property type="match status" value="1"/>
</dbReference>
<dbReference type="PRINTS" id="PR01900">
    <property type="entry name" value="YIDCPROTEIN"/>
</dbReference>
<feature type="transmembrane region" description="Helical" evidence="13">
    <location>
        <begin position="350"/>
        <end position="368"/>
    </location>
</feature>
<feature type="compositionally biased region" description="Low complexity" evidence="14">
    <location>
        <begin position="32"/>
        <end position="42"/>
    </location>
</feature>
<dbReference type="PRINTS" id="PR00701">
    <property type="entry name" value="60KDINNERMP"/>
</dbReference>
<dbReference type="Pfam" id="PF14849">
    <property type="entry name" value="YidC_periplas"/>
    <property type="match status" value="1"/>
</dbReference>
<evidence type="ECO:0000256" key="12">
    <source>
        <dbReference type="ARBA" id="ARBA00033342"/>
    </source>
</evidence>
<keyword evidence="10 13" id="KW-0143">Chaperone</keyword>
<feature type="transmembrane region" description="Helical" evidence="13">
    <location>
        <begin position="437"/>
        <end position="460"/>
    </location>
</feature>
<keyword evidence="18" id="KW-1185">Reference proteome</keyword>
<feature type="region of interest" description="Disordered" evidence="14">
    <location>
        <begin position="32"/>
        <end position="79"/>
    </location>
</feature>
<dbReference type="InterPro" id="IPR038221">
    <property type="entry name" value="YidC_periplasmic_sf"/>
</dbReference>
<dbReference type="CDD" id="cd20070">
    <property type="entry name" value="5TM_YidC_Alb3"/>
    <property type="match status" value="1"/>
</dbReference>
<dbReference type="GO" id="GO:0005886">
    <property type="term" value="C:plasma membrane"/>
    <property type="evidence" value="ECO:0007669"/>
    <property type="project" value="UniProtKB-SubCell"/>
</dbReference>
<proteinExistence type="inferred from homology"/>
<comment type="function">
    <text evidence="13">Required for the insertion and/or proper folding and/or complex formation of integral membrane proteins into the membrane. Involved in integration of membrane proteins that insert both dependently and independently of the Sec translocase complex, as well as at least some lipoproteins. Aids folding of multispanning membrane proteins.</text>
</comment>
<dbReference type="NCBIfam" id="TIGR03593">
    <property type="entry name" value="yidC_nterm"/>
    <property type="match status" value="1"/>
</dbReference>
<protein>
    <recommendedName>
        <fullName evidence="3 13">Membrane protein insertase YidC</fullName>
    </recommendedName>
    <alternativeName>
        <fullName evidence="12 13">Foldase YidC</fullName>
    </alternativeName>
    <alternativeName>
        <fullName evidence="11 13">Membrane integrase YidC</fullName>
    </alternativeName>
    <alternativeName>
        <fullName evidence="13">Membrane protein YidC</fullName>
    </alternativeName>
</protein>
<dbReference type="Gene3D" id="2.70.98.90">
    <property type="match status" value="1"/>
</dbReference>
<dbReference type="AlphaFoldDB" id="A0A1Y0IH26"/>
<keyword evidence="6 13" id="KW-0812">Transmembrane</keyword>
<evidence type="ECO:0000256" key="6">
    <source>
        <dbReference type="ARBA" id="ARBA00022692"/>
    </source>
</evidence>
<keyword evidence="8 13" id="KW-1133">Transmembrane helix</keyword>
<dbReference type="NCBIfam" id="NF002353">
    <property type="entry name" value="PRK01318.1-4"/>
    <property type="match status" value="1"/>
</dbReference>
<name>A0A1Y0IH26_9GAMM</name>
<evidence type="ECO:0000256" key="13">
    <source>
        <dbReference type="HAMAP-Rule" id="MF_01810"/>
    </source>
</evidence>
<evidence type="ECO:0000256" key="2">
    <source>
        <dbReference type="ARBA" id="ARBA00010527"/>
    </source>
</evidence>
<evidence type="ECO:0000256" key="7">
    <source>
        <dbReference type="ARBA" id="ARBA00022927"/>
    </source>
</evidence>
<dbReference type="InterPro" id="IPR028055">
    <property type="entry name" value="YidC/Oxa/ALB_C"/>
</dbReference>
<sequence length="562" mass="63447">MDLQRGIIFIGLAIVSYLMVLAWNEDYGQPQVTQTPTQVQQPESLALPSNPSPETVGSDEFEPPEQRNEPTVGESSIANSQSTTLIEIKTDVLDLIIDPRGGNIVQALLPGYNETLNSDTALSLLQNNAARRYVLESGLFGKNGFDSSRNGPMPLYQTTQNEFVLHENEDELKIDLVFNSPNRVKVTKRFTMTRGSYLIKVDYIIENNSSEVWEGNFSAKIVRDQSADPSQQNSMGMQSFLGMVLSTPNEPYEKYSFDDLKEKPINQTVQGGWVAFIQHYFISAWIPNNEITHTYQSKVKSGNHLMGFISPVTVVQPGETAQITANAFIGPKLLDQLESAANNLDLTVDYGILFFIAYPLFLLLELLHGFVGNWGVAIILVTVIVKALFFHLSATSYRSMAGMRKVAPQLQRMKEQYGDDRQKMSQAMMELYRKEKINPLGGCLPILVQMPVFIALYWVLMESVQLRHAPFAFWIVDLSQKDPYFLLPILMGATMFIQMHLNPTPPDPVQARVMKMMPIIFTVFFLWFPSGLVLYWLVNNILSIAQQWYITRQIEGADAKKV</sequence>
<keyword evidence="4 13" id="KW-0813">Transport</keyword>
<evidence type="ECO:0000259" key="16">
    <source>
        <dbReference type="Pfam" id="PF14849"/>
    </source>
</evidence>
<feature type="domain" description="Membrane insertase YidC/Oxa/ALB C-terminal" evidence="15">
    <location>
        <begin position="374"/>
        <end position="552"/>
    </location>
</feature>
<dbReference type="RefSeq" id="WP_087464265.1">
    <property type="nucleotide sequence ID" value="NZ_CP021425.1"/>
</dbReference>
<dbReference type="HAMAP" id="MF_01810">
    <property type="entry name" value="YidC_type1"/>
    <property type="match status" value="1"/>
</dbReference>
<dbReference type="NCBIfam" id="NF002352">
    <property type="entry name" value="PRK01318.1-3"/>
    <property type="match status" value="1"/>
</dbReference>
<dbReference type="EMBL" id="CP021425">
    <property type="protein sequence ID" value="ARU59610.1"/>
    <property type="molecule type" value="Genomic_DNA"/>
</dbReference>
<feature type="domain" description="Membrane insertase YidC N-terminal" evidence="16">
    <location>
        <begin position="86"/>
        <end position="362"/>
    </location>
</feature>
<evidence type="ECO:0000256" key="5">
    <source>
        <dbReference type="ARBA" id="ARBA00022475"/>
    </source>
</evidence>
<reference evidence="17 18" key="1">
    <citation type="submission" date="2017-05" db="EMBL/GenBank/DDBJ databases">
        <title>Genomic insights into alkan degradation activity of Oleiphilus messinensis.</title>
        <authorList>
            <person name="Kozyavkin S.A."/>
            <person name="Slesarev A.I."/>
            <person name="Golyshin P.N."/>
            <person name="Korzhenkov A."/>
            <person name="Golyshina O.N."/>
            <person name="Toshchakov S.V."/>
        </authorList>
    </citation>
    <scope>NUCLEOTIDE SEQUENCE [LARGE SCALE GENOMIC DNA]</scope>
    <source>
        <strain evidence="17 18">ME102</strain>
    </source>
</reference>
<evidence type="ECO:0000259" key="15">
    <source>
        <dbReference type="Pfam" id="PF02096"/>
    </source>
</evidence>
<dbReference type="CDD" id="cd19961">
    <property type="entry name" value="EcYidC-like_peri"/>
    <property type="match status" value="1"/>
</dbReference>
<organism evidence="17 18">
    <name type="scientific">Oleiphilus messinensis</name>
    <dbReference type="NCBI Taxonomy" id="141451"/>
    <lineage>
        <taxon>Bacteria</taxon>
        <taxon>Pseudomonadati</taxon>
        <taxon>Pseudomonadota</taxon>
        <taxon>Gammaproteobacteria</taxon>
        <taxon>Oceanospirillales</taxon>
        <taxon>Oleiphilaceae</taxon>
        <taxon>Oleiphilus</taxon>
    </lineage>
</organism>
<evidence type="ECO:0000313" key="18">
    <source>
        <dbReference type="Proteomes" id="UP000196027"/>
    </source>
</evidence>
<evidence type="ECO:0000256" key="4">
    <source>
        <dbReference type="ARBA" id="ARBA00022448"/>
    </source>
</evidence>
<dbReference type="GO" id="GO:0015031">
    <property type="term" value="P:protein transport"/>
    <property type="evidence" value="ECO:0007669"/>
    <property type="project" value="UniProtKB-KW"/>
</dbReference>
<accession>A0A1Y0IH26</accession>
<evidence type="ECO:0000256" key="11">
    <source>
        <dbReference type="ARBA" id="ARBA00033245"/>
    </source>
</evidence>
<dbReference type="InterPro" id="IPR001708">
    <property type="entry name" value="YidC/ALB3/OXA1/COX18"/>
</dbReference>
<dbReference type="PANTHER" id="PTHR12428">
    <property type="entry name" value="OXA1"/>
    <property type="match status" value="1"/>
</dbReference>
<feature type="transmembrane region" description="Helical" evidence="13">
    <location>
        <begin position="6"/>
        <end position="23"/>
    </location>
</feature>
<dbReference type="InterPro" id="IPR019998">
    <property type="entry name" value="Membr_insert_YidC"/>
</dbReference>
<comment type="similarity">
    <text evidence="2 13">Belongs to the OXA1/ALB3/YidC family. Type 1 subfamily.</text>
</comment>
<gene>
    <name evidence="13 17" type="primary">yidC</name>
    <name evidence="17" type="ORF">OLMES_5631</name>
</gene>
<keyword evidence="9 13" id="KW-0472">Membrane</keyword>
<evidence type="ECO:0000256" key="10">
    <source>
        <dbReference type="ARBA" id="ARBA00023186"/>
    </source>
</evidence>
<comment type="subunit">
    <text evidence="13">Interacts with the Sec translocase complex via SecD. Specifically interacts with transmembrane segments of nascent integral membrane proteins during membrane integration.</text>
</comment>
<evidence type="ECO:0000256" key="1">
    <source>
        <dbReference type="ARBA" id="ARBA00004429"/>
    </source>
</evidence>
<comment type="subcellular location">
    <subcellularLocation>
        <location evidence="1">Cell inner membrane</location>
        <topology evidence="1">Multi-pass membrane protein</topology>
    </subcellularLocation>
    <subcellularLocation>
        <location evidence="13">Cell membrane</location>
        <topology evidence="13">Multi-pass membrane protein</topology>
    </subcellularLocation>
</comment>
<dbReference type="PANTHER" id="PTHR12428:SF65">
    <property type="entry name" value="CYTOCHROME C OXIDASE ASSEMBLY PROTEIN COX18, MITOCHONDRIAL"/>
    <property type="match status" value="1"/>
</dbReference>
<evidence type="ECO:0000313" key="17">
    <source>
        <dbReference type="EMBL" id="ARU59610.1"/>
    </source>
</evidence>